<dbReference type="AlphaFoldDB" id="A0AA97H1J0"/>
<organism evidence="2 3">
    <name type="scientific">Caproicibacterium argilliputei</name>
    <dbReference type="NCBI Taxonomy" id="3030016"/>
    <lineage>
        <taxon>Bacteria</taxon>
        <taxon>Bacillati</taxon>
        <taxon>Bacillota</taxon>
        <taxon>Clostridia</taxon>
        <taxon>Eubacteriales</taxon>
        <taxon>Oscillospiraceae</taxon>
        <taxon>Caproicibacterium</taxon>
    </lineage>
</organism>
<protein>
    <submittedName>
        <fullName evidence="2">Uncharacterized protein</fullName>
    </submittedName>
</protein>
<dbReference type="Proteomes" id="UP001300604">
    <property type="component" value="Chromosome"/>
</dbReference>
<keyword evidence="3" id="KW-1185">Reference proteome</keyword>
<sequence length="566" mass="60171">MKNFQTKLIAVAMVAAMAVSGMSVPAFAAGNDTSSTGYSTSTSSTQQNGTAVITTFGVDGEASTITVDLSGKDAEKEVQVPLEAVFPVQVNSSAAVSFNCGDKAVATAGTTKAFSAGTTFFNIMPWGKVGDKTGVYANGVKLFTMVTVKAPFTCDTSDTVKLNQANAKHLFQITTNSTDTVSANTANGKVVTVDSAAYNNTQYKTKDNGDGTKTVYFYARALQSSYWPTGVYAQINGGTYRLFVSSSSTGSTTGNTTPSSSTVPAATGTGSSAFVCDTSGTVEKSCYGAVSGAHNNYTYKVTADKDAIVTSSVDDSKVASVSKTKEEVKNGKRNVYFKVVAKPYTGDLYHYTETQNKKDALGKKSVTGQNADGYQETSVMVKVNNEDAKKVFTFATTVNPDLTLPCYDEYKWLPTCGAFLDGRCTEKYGDAIGAKVSQITTCLNPDTLLRTAKYLGLKVGDTPKSDSIQISYIKGSSRPEDGHGSLIEHINSNTTVALSEGSTFYDPNQTLSLAYLTGFTSTDFGGMEKRSDGIYVNIKTGEIHQGGMHTEAYSYDDVILKYVYLK</sequence>
<feature type="signal peptide" evidence="1">
    <location>
        <begin position="1"/>
        <end position="28"/>
    </location>
</feature>
<gene>
    <name evidence="2" type="ORF">PXC00_11180</name>
</gene>
<reference evidence="3" key="1">
    <citation type="submission" date="2024-06" db="EMBL/GenBank/DDBJ databases">
        <title>Caproicibacterium argilliputei sp. nov, a novel caproic acid producing anaerobic bacterium isolated from pit mud.</title>
        <authorList>
            <person name="Zeng C."/>
        </authorList>
    </citation>
    <scope>NUCLEOTIDE SEQUENCE [LARGE SCALE GENOMIC DNA]</scope>
    <source>
        <strain evidence="3">ZCY20-5</strain>
    </source>
</reference>
<accession>A0AA97H1J0</accession>
<dbReference type="RefSeq" id="WP_275845183.1">
    <property type="nucleotide sequence ID" value="NZ_CP135996.1"/>
</dbReference>
<proteinExistence type="predicted"/>
<evidence type="ECO:0000256" key="1">
    <source>
        <dbReference type="SAM" id="SignalP"/>
    </source>
</evidence>
<name>A0AA97H1J0_9FIRM</name>
<reference evidence="2 3" key="2">
    <citation type="submission" date="2024-06" db="EMBL/GenBank/DDBJ databases">
        <title>Caproicibacterium argilliputei sp. nov, a novel caproic acid producing anaerobic bacterium isolated from pit mud.</title>
        <authorList>
            <person name="Xia S."/>
        </authorList>
    </citation>
    <scope>NUCLEOTIDE SEQUENCE [LARGE SCALE GENOMIC DNA]</scope>
    <source>
        <strain evidence="2 3">ZCY20-5</strain>
    </source>
</reference>
<keyword evidence="1" id="KW-0732">Signal</keyword>
<feature type="chain" id="PRO_5041706700" evidence="1">
    <location>
        <begin position="29"/>
        <end position="566"/>
    </location>
</feature>
<evidence type="ECO:0000313" key="3">
    <source>
        <dbReference type="Proteomes" id="UP001300604"/>
    </source>
</evidence>
<evidence type="ECO:0000313" key="2">
    <source>
        <dbReference type="EMBL" id="WOC31755.1"/>
    </source>
</evidence>
<dbReference type="KEGG" id="carl:PXC00_11180"/>
<dbReference type="EMBL" id="CP135996">
    <property type="protein sequence ID" value="WOC31755.1"/>
    <property type="molecule type" value="Genomic_DNA"/>
</dbReference>